<organism evidence="1 2">
    <name type="scientific">Portunus trituberculatus</name>
    <name type="common">Swimming crab</name>
    <name type="synonym">Neptunus trituberculatus</name>
    <dbReference type="NCBI Taxonomy" id="210409"/>
    <lineage>
        <taxon>Eukaryota</taxon>
        <taxon>Metazoa</taxon>
        <taxon>Ecdysozoa</taxon>
        <taxon>Arthropoda</taxon>
        <taxon>Crustacea</taxon>
        <taxon>Multicrustacea</taxon>
        <taxon>Malacostraca</taxon>
        <taxon>Eumalacostraca</taxon>
        <taxon>Eucarida</taxon>
        <taxon>Decapoda</taxon>
        <taxon>Pleocyemata</taxon>
        <taxon>Brachyura</taxon>
        <taxon>Eubrachyura</taxon>
        <taxon>Portunoidea</taxon>
        <taxon>Portunidae</taxon>
        <taxon>Portuninae</taxon>
        <taxon>Portunus</taxon>
    </lineage>
</organism>
<dbReference type="AlphaFoldDB" id="A0A5B7ITY2"/>
<protein>
    <submittedName>
        <fullName evidence="1">Uncharacterized protein</fullName>
    </submittedName>
</protein>
<sequence length="72" mass="7918">MSPHCIPADPGTVCRMYYGWPLTHLIKVATHNMDVGSQGLEVVIALLGAQVASAQNVLDTSRHQQLLEFCRQ</sequence>
<evidence type="ECO:0000313" key="2">
    <source>
        <dbReference type="Proteomes" id="UP000324222"/>
    </source>
</evidence>
<name>A0A5B7ITY2_PORTR</name>
<dbReference type="Proteomes" id="UP000324222">
    <property type="component" value="Unassembled WGS sequence"/>
</dbReference>
<keyword evidence="2" id="KW-1185">Reference proteome</keyword>
<evidence type="ECO:0000313" key="1">
    <source>
        <dbReference type="EMBL" id="MPC84917.1"/>
    </source>
</evidence>
<proteinExistence type="predicted"/>
<dbReference type="EMBL" id="VSRR010066797">
    <property type="protein sequence ID" value="MPC84917.1"/>
    <property type="molecule type" value="Genomic_DNA"/>
</dbReference>
<gene>
    <name evidence="1" type="ORF">E2C01_079670</name>
</gene>
<comment type="caution">
    <text evidence="1">The sequence shown here is derived from an EMBL/GenBank/DDBJ whole genome shotgun (WGS) entry which is preliminary data.</text>
</comment>
<accession>A0A5B7ITY2</accession>
<reference evidence="1 2" key="1">
    <citation type="submission" date="2019-05" db="EMBL/GenBank/DDBJ databases">
        <title>Another draft genome of Portunus trituberculatus and its Hox gene families provides insights of decapod evolution.</title>
        <authorList>
            <person name="Jeong J.-H."/>
            <person name="Song I."/>
            <person name="Kim S."/>
            <person name="Choi T."/>
            <person name="Kim D."/>
            <person name="Ryu S."/>
            <person name="Kim W."/>
        </authorList>
    </citation>
    <scope>NUCLEOTIDE SEQUENCE [LARGE SCALE GENOMIC DNA]</scope>
    <source>
        <tissue evidence="1">Muscle</tissue>
    </source>
</reference>